<dbReference type="GO" id="GO:0043565">
    <property type="term" value="F:sequence-specific DNA binding"/>
    <property type="evidence" value="ECO:0007669"/>
    <property type="project" value="InterPro"/>
</dbReference>
<organism evidence="5 6">
    <name type="scientific">Amycolatopsis alkalitolerans</name>
    <dbReference type="NCBI Taxonomy" id="2547244"/>
    <lineage>
        <taxon>Bacteria</taxon>
        <taxon>Bacillati</taxon>
        <taxon>Actinomycetota</taxon>
        <taxon>Actinomycetes</taxon>
        <taxon>Pseudonocardiales</taxon>
        <taxon>Pseudonocardiaceae</taxon>
        <taxon>Amycolatopsis</taxon>
    </lineage>
</organism>
<evidence type="ECO:0000313" key="5">
    <source>
        <dbReference type="EMBL" id="TNC25169.1"/>
    </source>
</evidence>
<dbReference type="AlphaFoldDB" id="A0A5C4M2C4"/>
<evidence type="ECO:0000259" key="4">
    <source>
        <dbReference type="PROSITE" id="PS01124"/>
    </source>
</evidence>
<dbReference type="InterPro" id="IPR018060">
    <property type="entry name" value="HTH_AraC"/>
</dbReference>
<dbReference type="OrthoDB" id="5464689at2"/>
<dbReference type="Pfam" id="PF12833">
    <property type="entry name" value="HTH_18"/>
    <property type="match status" value="1"/>
</dbReference>
<reference evidence="5 6" key="1">
    <citation type="submission" date="2019-06" db="EMBL/GenBank/DDBJ databases">
        <title>Amycolatopsis alkalitolerans sp. nov., isolated from Gastrodia elata Blume.</title>
        <authorList>
            <person name="Narsing Rao M.P."/>
            <person name="Li W.J."/>
        </authorList>
    </citation>
    <scope>NUCLEOTIDE SEQUENCE [LARGE SCALE GENOMIC DNA]</scope>
    <source>
        <strain evidence="5 6">SYSUP0005</strain>
    </source>
</reference>
<dbReference type="InterPro" id="IPR035418">
    <property type="entry name" value="AraC-bd_2"/>
</dbReference>
<dbReference type="RefSeq" id="WP_139097557.1">
    <property type="nucleotide sequence ID" value="NZ_VDFW01000012.1"/>
</dbReference>
<dbReference type="PANTHER" id="PTHR46796">
    <property type="entry name" value="HTH-TYPE TRANSCRIPTIONAL ACTIVATOR RHAS-RELATED"/>
    <property type="match status" value="1"/>
</dbReference>
<keyword evidence="2" id="KW-0238">DNA-binding</keyword>
<evidence type="ECO:0000313" key="6">
    <source>
        <dbReference type="Proteomes" id="UP000305546"/>
    </source>
</evidence>
<feature type="domain" description="HTH araC/xylS-type" evidence="4">
    <location>
        <begin position="218"/>
        <end position="319"/>
    </location>
</feature>
<evidence type="ECO:0000256" key="1">
    <source>
        <dbReference type="ARBA" id="ARBA00023015"/>
    </source>
</evidence>
<name>A0A5C4M2C4_9PSEU</name>
<comment type="caution">
    <text evidence="5">The sequence shown here is derived from an EMBL/GenBank/DDBJ whole genome shotgun (WGS) entry which is preliminary data.</text>
</comment>
<dbReference type="Proteomes" id="UP000305546">
    <property type="component" value="Unassembled WGS sequence"/>
</dbReference>
<dbReference type="PANTHER" id="PTHR46796:SF12">
    <property type="entry name" value="HTH-TYPE DNA-BINDING TRANSCRIPTIONAL ACTIVATOR EUTR"/>
    <property type="match status" value="1"/>
</dbReference>
<accession>A0A5C4M2C4</accession>
<dbReference type="GO" id="GO:0003700">
    <property type="term" value="F:DNA-binding transcription factor activity"/>
    <property type="evidence" value="ECO:0007669"/>
    <property type="project" value="InterPro"/>
</dbReference>
<evidence type="ECO:0000256" key="2">
    <source>
        <dbReference type="ARBA" id="ARBA00023125"/>
    </source>
</evidence>
<keyword evidence="6" id="KW-1185">Reference proteome</keyword>
<dbReference type="Gene3D" id="1.10.10.60">
    <property type="entry name" value="Homeodomain-like"/>
    <property type="match status" value="1"/>
</dbReference>
<dbReference type="InterPro" id="IPR050204">
    <property type="entry name" value="AraC_XylS_family_regulators"/>
</dbReference>
<proteinExistence type="predicted"/>
<dbReference type="EMBL" id="VDFW01000012">
    <property type="protein sequence ID" value="TNC25169.1"/>
    <property type="molecule type" value="Genomic_DNA"/>
</dbReference>
<sequence>MPAVSIRTSDPDEACGRCGEVYFPHRLTVLHDPATFRMSLSATRIGPVSAGLLSYAGEVRLTTGELETGYEINVPLDGVLYTRTSRGEVCADPGLAAVYSPDTAAMLHGWAGGGSLFGLKIDRAALETQLADLIDAPVRSGVRLDGSITLRQGPGRQWWALARSLVELAREPDGPLSRPMVARPLVQSVITGLLHAVEHPYRDRLVTCPRRPPPESVRRAVELLETEPELPWTVVDLARRSGLSTRALQEGFLRHVGRSPMAYLRTVRLRHAHADLVAADPARHTVAGIAGRWGFVHLGRFAAAYRERYGSAPSETLHRLG</sequence>
<dbReference type="SUPFAM" id="SSF46689">
    <property type="entry name" value="Homeodomain-like"/>
    <property type="match status" value="1"/>
</dbReference>
<dbReference type="SMART" id="SM00342">
    <property type="entry name" value="HTH_ARAC"/>
    <property type="match status" value="1"/>
</dbReference>
<evidence type="ECO:0000256" key="3">
    <source>
        <dbReference type="ARBA" id="ARBA00023163"/>
    </source>
</evidence>
<protein>
    <submittedName>
        <fullName evidence="5">AraC family transcriptional regulator</fullName>
    </submittedName>
</protein>
<dbReference type="Pfam" id="PF14525">
    <property type="entry name" value="AraC_binding_2"/>
    <property type="match status" value="1"/>
</dbReference>
<dbReference type="PROSITE" id="PS01124">
    <property type="entry name" value="HTH_ARAC_FAMILY_2"/>
    <property type="match status" value="1"/>
</dbReference>
<keyword evidence="1" id="KW-0805">Transcription regulation</keyword>
<gene>
    <name evidence="5" type="ORF">FG385_16125</name>
</gene>
<dbReference type="InterPro" id="IPR009057">
    <property type="entry name" value="Homeodomain-like_sf"/>
</dbReference>
<keyword evidence="3" id="KW-0804">Transcription</keyword>